<dbReference type="Pfam" id="PF18936">
    <property type="entry name" value="DUF5684"/>
    <property type="match status" value="1"/>
</dbReference>
<keyword evidence="1" id="KW-0472">Membrane</keyword>
<dbReference type="EMBL" id="PJNI01000002">
    <property type="protein sequence ID" value="PKR81750.1"/>
    <property type="molecule type" value="Genomic_DNA"/>
</dbReference>
<dbReference type="InterPro" id="IPR043739">
    <property type="entry name" value="DUF5684"/>
</dbReference>
<evidence type="ECO:0000256" key="1">
    <source>
        <dbReference type="SAM" id="Phobius"/>
    </source>
</evidence>
<dbReference type="Proteomes" id="UP000236654">
    <property type="component" value="Unassembled WGS sequence"/>
</dbReference>
<keyword evidence="3" id="KW-1185">Reference proteome</keyword>
<dbReference type="OrthoDB" id="2376202at2"/>
<feature type="transmembrane region" description="Helical" evidence="1">
    <location>
        <begin position="34"/>
        <end position="51"/>
    </location>
</feature>
<feature type="transmembrane region" description="Helical" evidence="1">
    <location>
        <begin position="87"/>
        <end position="106"/>
    </location>
</feature>
<sequence>MESLAQIIGILLYLGIIVLMIASLWTIYSKAGKPGWAAIIPIYNIVVLLEIVGRPIWWIILMLIPIVNIIVSIIVYNDLSKAFGKDVGYTIGIIFLPFIFLPMLAFGDAKYKNAVTEDSDLLDQ</sequence>
<feature type="transmembrane region" description="Helical" evidence="1">
    <location>
        <begin position="7"/>
        <end position="28"/>
    </location>
</feature>
<protein>
    <submittedName>
        <fullName evidence="2">Signal peptidase I</fullName>
    </submittedName>
</protein>
<evidence type="ECO:0000313" key="2">
    <source>
        <dbReference type="EMBL" id="PKR81750.1"/>
    </source>
</evidence>
<dbReference type="AlphaFoldDB" id="A0A2I0R5V4"/>
<accession>A0A2I0R5V4</accession>
<proteinExistence type="predicted"/>
<comment type="caution">
    <text evidence="2">The sequence shown here is derived from an EMBL/GenBank/DDBJ whole genome shotgun (WGS) entry which is preliminary data.</text>
</comment>
<organism evidence="2 3">
    <name type="scientific">Brumimicrobium salinarum</name>
    <dbReference type="NCBI Taxonomy" id="2058658"/>
    <lineage>
        <taxon>Bacteria</taxon>
        <taxon>Pseudomonadati</taxon>
        <taxon>Bacteroidota</taxon>
        <taxon>Flavobacteriia</taxon>
        <taxon>Flavobacteriales</taxon>
        <taxon>Crocinitomicaceae</taxon>
        <taxon>Brumimicrobium</taxon>
    </lineage>
</organism>
<keyword evidence="1" id="KW-0812">Transmembrane</keyword>
<gene>
    <name evidence="2" type="ORF">CW751_04315</name>
</gene>
<name>A0A2I0R5V4_9FLAO</name>
<reference evidence="2 3" key="1">
    <citation type="submission" date="2017-12" db="EMBL/GenBank/DDBJ databases">
        <title>The draft genome sequence of Brumimicrobium saltpan LHR20.</title>
        <authorList>
            <person name="Do Z.-J."/>
            <person name="Luo H.-R."/>
        </authorList>
    </citation>
    <scope>NUCLEOTIDE SEQUENCE [LARGE SCALE GENOMIC DNA]</scope>
    <source>
        <strain evidence="2 3">LHR20</strain>
    </source>
</reference>
<dbReference type="RefSeq" id="WP_101333764.1">
    <property type="nucleotide sequence ID" value="NZ_PJNI01000002.1"/>
</dbReference>
<evidence type="ECO:0000313" key="3">
    <source>
        <dbReference type="Proteomes" id="UP000236654"/>
    </source>
</evidence>
<keyword evidence="1" id="KW-1133">Transmembrane helix</keyword>
<feature type="transmembrane region" description="Helical" evidence="1">
    <location>
        <begin position="56"/>
        <end position="75"/>
    </location>
</feature>